<keyword evidence="3" id="KW-0282">Flagellum</keyword>
<feature type="domain" description="Flagellar motor switch protein FliN-like C-terminal" evidence="2">
    <location>
        <begin position="221"/>
        <end position="287"/>
    </location>
</feature>
<keyword evidence="3" id="KW-0966">Cell projection</keyword>
<evidence type="ECO:0000313" key="4">
    <source>
        <dbReference type="Proteomes" id="UP000325785"/>
    </source>
</evidence>
<evidence type="ECO:0000313" key="3">
    <source>
        <dbReference type="EMBL" id="QEW27874.1"/>
    </source>
</evidence>
<feature type="compositionally biased region" description="Low complexity" evidence="1">
    <location>
        <begin position="292"/>
        <end position="308"/>
    </location>
</feature>
<name>A0A5P3AGK5_9RHOB</name>
<organism evidence="3 4">
    <name type="scientific">Roseovarius indicus</name>
    <dbReference type="NCBI Taxonomy" id="540747"/>
    <lineage>
        <taxon>Bacteria</taxon>
        <taxon>Pseudomonadati</taxon>
        <taxon>Pseudomonadota</taxon>
        <taxon>Alphaproteobacteria</taxon>
        <taxon>Rhodobacterales</taxon>
        <taxon>Roseobacteraceae</taxon>
        <taxon>Roseovarius</taxon>
    </lineage>
</organism>
<sequence>MSSEERKSVIHRKALSAREDFDARAMSPSKALRLSLEKCGDRLFSLELTVATLEQRRLTHAQLKEEAGKDDLILLLDGQGGARGAALLDLQFAQALVEVQTTGRVRPGAAADRPMTGTDAAIAAPLVDAMLAGFDEKLDEAAPGHRPIAFRYGDRVGDARGLLLALEAADFELFRMTVDIGGGAKTGILTLILPASVLARPEPGAGEAGEAADFYLGDLAMQVPVTLDAVLDRVQLSLAEVCALKPGMRLPVRASAIGKTELVAASGHVAAQVRLGQMNGMRAVRLNGAGGDDAPQAPGARAQATPDLPDMPLPDPGGAPEFPDLASLSSTDPPTLTGLQDLPSAEIGALPDLPDLPGAGGLSDLPALADLE</sequence>
<evidence type="ECO:0000256" key="1">
    <source>
        <dbReference type="SAM" id="MobiDB-lite"/>
    </source>
</evidence>
<proteinExistence type="predicted"/>
<dbReference type="InterPro" id="IPR036429">
    <property type="entry name" value="SpoA-like_sf"/>
</dbReference>
<reference evidence="3 4" key="1">
    <citation type="submission" date="2018-08" db="EMBL/GenBank/DDBJ databases">
        <title>Genetic Globetrotter - A new plasmid hitch-hiking vast phylogenetic and geographic distances.</title>
        <authorList>
            <person name="Vollmers J."/>
            <person name="Petersen J."/>
        </authorList>
    </citation>
    <scope>NUCLEOTIDE SEQUENCE [LARGE SCALE GENOMIC DNA]</scope>
    <source>
        <strain evidence="3 4">DSM 26383</strain>
    </source>
</reference>
<dbReference type="InterPro" id="IPR001543">
    <property type="entry name" value="FliN-like_C"/>
</dbReference>
<dbReference type="RefSeq" id="WP_057819823.1">
    <property type="nucleotide sequence ID" value="NZ_CP031598.1"/>
</dbReference>
<dbReference type="Pfam" id="PF01052">
    <property type="entry name" value="FliMN_C"/>
    <property type="match status" value="1"/>
</dbReference>
<dbReference type="SUPFAM" id="SSF101801">
    <property type="entry name" value="Surface presentation of antigens (SPOA)"/>
    <property type="match status" value="1"/>
</dbReference>
<accession>A0A5P3AGK5</accession>
<keyword evidence="3" id="KW-0969">Cilium</keyword>
<dbReference type="Proteomes" id="UP000325785">
    <property type="component" value="Chromosome"/>
</dbReference>
<gene>
    <name evidence="3" type="ORF">RIdsm_03696</name>
</gene>
<dbReference type="AlphaFoldDB" id="A0A5P3AGK5"/>
<evidence type="ECO:0000259" key="2">
    <source>
        <dbReference type="Pfam" id="PF01052"/>
    </source>
</evidence>
<feature type="compositionally biased region" description="Polar residues" evidence="1">
    <location>
        <begin position="327"/>
        <end position="338"/>
    </location>
</feature>
<protein>
    <submittedName>
        <fullName evidence="3">Flagellar motor switch protein</fullName>
    </submittedName>
</protein>
<feature type="region of interest" description="Disordered" evidence="1">
    <location>
        <begin position="286"/>
        <end position="372"/>
    </location>
</feature>
<dbReference type="Gene3D" id="2.30.330.10">
    <property type="entry name" value="SpoA-like"/>
    <property type="match status" value="1"/>
</dbReference>
<dbReference type="KEGG" id="rid:RIdsm_03696"/>
<dbReference type="EMBL" id="CP031598">
    <property type="protein sequence ID" value="QEW27874.1"/>
    <property type="molecule type" value="Genomic_DNA"/>
</dbReference>